<keyword evidence="1" id="KW-1133">Transmembrane helix</keyword>
<feature type="transmembrane region" description="Helical" evidence="1">
    <location>
        <begin position="12"/>
        <end position="32"/>
    </location>
</feature>
<protein>
    <submittedName>
        <fullName evidence="2">Uncharacterized protein</fullName>
    </submittedName>
</protein>
<gene>
    <name evidence="2" type="ORF">US36_C0007G0012</name>
</gene>
<dbReference type="InterPro" id="IPR045584">
    <property type="entry name" value="Pilin-like"/>
</dbReference>
<dbReference type="Proteomes" id="UP000034044">
    <property type="component" value="Unassembled WGS sequence"/>
</dbReference>
<accession>A0A0G0IEQ1</accession>
<comment type="caution">
    <text evidence="2">The sequence shown here is derived from an EMBL/GenBank/DDBJ whole genome shotgun (WGS) entry which is preliminary data.</text>
</comment>
<dbReference type="NCBIfam" id="TIGR02532">
    <property type="entry name" value="IV_pilin_GFxxxE"/>
    <property type="match status" value="1"/>
</dbReference>
<proteinExistence type="predicted"/>
<dbReference type="Pfam" id="PF07963">
    <property type="entry name" value="N_methyl"/>
    <property type="match status" value="1"/>
</dbReference>
<sequence length="379" mass="41278">MGNNSKNGFTLLELLIVIGILAILSTTVILVINPLELLDQTRDSKRITELKNINSALNLYLLDGGSSFGATSTVYASLPDNSANCSSYVLPNLPSGWSYSCKNQQNYKKVDGNGWIPIDLSSIFSGSPLSILPTDPVNDQNYYYTFVTGNSWELTARLKSALYGFGGGMDHVVSDGGDDFTRYEQGTNLQSNPHSFEFAAFTTSTDNSQKPGWYHFFGAGTVSALVDVGDSNFLRADGFVWYIWQENIPYDPNVLYETKCRVKQVVDNLTPKEIYCGWVGVAADGTTLVNSSGANAYTGQHHHVAFAQTLAAGPLPVYTTFIGYTKGHGSPNGTLIACPDPNSPCSMHANVKFIRPFFILNFNGGTGIADIDFITSQRR</sequence>
<keyword evidence="1" id="KW-0472">Membrane</keyword>
<name>A0A0G0IEQ1_9BACT</name>
<keyword evidence="1" id="KW-0812">Transmembrane</keyword>
<dbReference type="AlphaFoldDB" id="A0A0G0IEQ1"/>
<reference evidence="2 3" key="1">
    <citation type="journal article" date="2015" name="Nature">
        <title>rRNA introns, odd ribosomes, and small enigmatic genomes across a large radiation of phyla.</title>
        <authorList>
            <person name="Brown C.T."/>
            <person name="Hug L.A."/>
            <person name="Thomas B.C."/>
            <person name="Sharon I."/>
            <person name="Castelle C.J."/>
            <person name="Singh A."/>
            <person name="Wilkins M.J."/>
            <person name="Williams K.H."/>
            <person name="Banfield J.F."/>
        </authorList>
    </citation>
    <scope>NUCLEOTIDE SEQUENCE [LARGE SCALE GENOMIC DNA]</scope>
</reference>
<organism evidence="2 3">
    <name type="scientific">Candidatus Wolfebacteria bacterium GW2011_GWC1_37_10</name>
    <dbReference type="NCBI Taxonomy" id="1619010"/>
    <lineage>
        <taxon>Bacteria</taxon>
        <taxon>Candidatus Wolfeibacteriota</taxon>
    </lineage>
</organism>
<dbReference type="SUPFAM" id="SSF54523">
    <property type="entry name" value="Pili subunits"/>
    <property type="match status" value="1"/>
</dbReference>
<evidence type="ECO:0000256" key="1">
    <source>
        <dbReference type="SAM" id="Phobius"/>
    </source>
</evidence>
<evidence type="ECO:0000313" key="3">
    <source>
        <dbReference type="Proteomes" id="UP000034044"/>
    </source>
</evidence>
<dbReference type="EMBL" id="LBSR01000007">
    <property type="protein sequence ID" value="KKQ22679.1"/>
    <property type="molecule type" value="Genomic_DNA"/>
</dbReference>
<dbReference type="Gene3D" id="3.30.700.10">
    <property type="entry name" value="Glycoprotein, Type 4 Pilin"/>
    <property type="match status" value="1"/>
</dbReference>
<evidence type="ECO:0000313" key="2">
    <source>
        <dbReference type="EMBL" id="KKQ22679.1"/>
    </source>
</evidence>
<dbReference type="InterPro" id="IPR012902">
    <property type="entry name" value="N_methyl_site"/>
</dbReference>